<evidence type="ECO:0000259" key="3">
    <source>
        <dbReference type="PROSITE" id="PS51352"/>
    </source>
</evidence>
<feature type="chain" id="PRO_5041961622" description="Thioredoxin domain-containing protein" evidence="2">
    <location>
        <begin position="22"/>
        <end position="422"/>
    </location>
</feature>
<dbReference type="Pfam" id="PF00085">
    <property type="entry name" value="Thioredoxin"/>
    <property type="match status" value="1"/>
</dbReference>
<gene>
    <name evidence="4" type="ORF">RRG08_029293</name>
</gene>
<dbReference type="InterPro" id="IPR013766">
    <property type="entry name" value="Thioredoxin_domain"/>
</dbReference>
<evidence type="ECO:0000256" key="2">
    <source>
        <dbReference type="SAM" id="SignalP"/>
    </source>
</evidence>
<name>A0AAE1A5W1_9GAST</name>
<dbReference type="PANTHER" id="PTHR46295">
    <property type="entry name" value="ENDOPLASMIC RETICULUM RESIDENT PROTEIN 44"/>
    <property type="match status" value="1"/>
</dbReference>
<dbReference type="AlphaFoldDB" id="A0AAE1A5W1"/>
<dbReference type="PANTHER" id="PTHR46295:SF1">
    <property type="entry name" value="ENDOPLASMIC RETICULUM RESIDENT PROTEIN 44"/>
    <property type="match status" value="1"/>
</dbReference>
<dbReference type="GO" id="GO:0005789">
    <property type="term" value="C:endoplasmic reticulum membrane"/>
    <property type="evidence" value="ECO:0007669"/>
    <property type="project" value="TreeGrafter"/>
</dbReference>
<evidence type="ECO:0000256" key="1">
    <source>
        <dbReference type="SAM" id="MobiDB-lite"/>
    </source>
</evidence>
<evidence type="ECO:0000313" key="5">
    <source>
        <dbReference type="Proteomes" id="UP001283361"/>
    </source>
</evidence>
<dbReference type="EMBL" id="JAWDGP010002614">
    <property type="protein sequence ID" value="KAK3781630.1"/>
    <property type="molecule type" value="Genomic_DNA"/>
</dbReference>
<organism evidence="4 5">
    <name type="scientific">Elysia crispata</name>
    <name type="common">lettuce slug</name>
    <dbReference type="NCBI Taxonomy" id="231223"/>
    <lineage>
        <taxon>Eukaryota</taxon>
        <taxon>Metazoa</taxon>
        <taxon>Spiralia</taxon>
        <taxon>Lophotrochozoa</taxon>
        <taxon>Mollusca</taxon>
        <taxon>Gastropoda</taxon>
        <taxon>Heterobranchia</taxon>
        <taxon>Euthyneura</taxon>
        <taxon>Panpulmonata</taxon>
        <taxon>Sacoglossa</taxon>
        <taxon>Placobranchoidea</taxon>
        <taxon>Plakobranchidae</taxon>
        <taxon>Elysia</taxon>
    </lineage>
</organism>
<dbReference type="SUPFAM" id="SSF52833">
    <property type="entry name" value="Thioredoxin-like"/>
    <property type="match status" value="3"/>
</dbReference>
<reference evidence="4" key="1">
    <citation type="journal article" date="2023" name="G3 (Bethesda)">
        <title>A reference genome for the long-term kleptoplast-retaining sea slug Elysia crispata morphotype clarki.</title>
        <authorList>
            <person name="Eastman K.E."/>
            <person name="Pendleton A.L."/>
            <person name="Shaikh M.A."/>
            <person name="Suttiyut T."/>
            <person name="Ogas R."/>
            <person name="Tomko P."/>
            <person name="Gavelis G."/>
            <person name="Widhalm J.R."/>
            <person name="Wisecaver J.H."/>
        </authorList>
    </citation>
    <scope>NUCLEOTIDE SEQUENCE</scope>
    <source>
        <strain evidence="4">ECLA1</strain>
    </source>
</reference>
<protein>
    <recommendedName>
        <fullName evidence="3">Thioredoxin domain-containing protein</fullName>
    </recommendedName>
</protein>
<keyword evidence="5" id="KW-1185">Reference proteome</keyword>
<feature type="compositionally biased region" description="Basic and acidic residues" evidence="1">
    <location>
        <begin position="369"/>
        <end position="390"/>
    </location>
</feature>
<dbReference type="GO" id="GO:0003756">
    <property type="term" value="F:protein disulfide isomerase activity"/>
    <property type="evidence" value="ECO:0007669"/>
    <property type="project" value="TreeGrafter"/>
</dbReference>
<evidence type="ECO:0000313" key="4">
    <source>
        <dbReference type="EMBL" id="KAK3781630.1"/>
    </source>
</evidence>
<dbReference type="Proteomes" id="UP001283361">
    <property type="component" value="Unassembled WGS sequence"/>
</dbReference>
<sequence>MRLLLALTLITALVGKHSVNGEAVSLNLENADSVLSASSIAVVNFYADWCRFSQILAPTFDEAGKKIQEEISDPGSVVFAKVDCDREGTLAARYRINKYPTLKIFRGGIMMKKEYRGQRSVDALVQFAKDEAKPPINEMDSLSQLSELDLKKLHIIGYFESRESNNFHTFSRVASILRDDCHFHVAIGPISVNERLNGDHVNFHSSDTTDQSNQYPLGLGDFDSLYKWSAEKCTPLVREITFENAEELTEEGLPFVILFHHPDDSSTPNVFKKRVQQEAAHERASVSFLVADGLKFAHPLHHLGKSAKDLPILAIDSFRHMYVFPHPVKEGLNTDGLLKRFIEDLHSGKLHREFHHGPDPTPPAIEVVSNDKKPEHESNTKNIPRDDIKSQPKVQKMTSPPESTFRKLGPSRNRYTILRDEL</sequence>
<feature type="signal peptide" evidence="2">
    <location>
        <begin position="1"/>
        <end position="21"/>
    </location>
</feature>
<dbReference type="GO" id="GO:0005793">
    <property type="term" value="C:endoplasmic reticulum-Golgi intermediate compartment"/>
    <property type="evidence" value="ECO:0007669"/>
    <property type="project" value="TreeGrafter"/>
</dbReference>
<dbReference type="GO" id="GO:0006457">
    <property type="term" value="P:protein folding"/>
    <property type="evidence" value="ECO:0007669"/>
    <property type="project" value="TreeGrafter"/>
</dbReference>
<feature type="region of interest" description="Disordered" evidence="1">
    <location>
        <begin position="353"/>
        <end position="422"/>
    </location>
</feature>
<dbReference type="InterPro" id="IPR036249">
    <property type="entry name" value="Thioredoxin-like_sf"/>
</dbReference>
<comment type="caution">
    <text evidence="4">The sequence shown here is derived from an EMBL/GenBank/DDBJ whole genome shotgun (WGS) entry which is preliminary data.</text>
</comment>
<dbReference type="Gene3D" id="3.40.30.10">
    <property type="entry name" value="Glutaredoxin"/>
    <property type="match status" value="3"/>
</dbReference>
<feature type="domain" description="Thioredoxin" evidence="3">
    <location>
        <begin position="4"/>
        <end position="133"/>
    </location>
</feature>
<proteinExistence type="predicted"/>
<dbReference type="InterPro" id="IPR052643">
    <property type="entry name" value="ERP44"/>
</dbReference>
<dbReference type="PROSITE" id="PS51352">
    <property type="entry name" value="THIOREDOXIN_2"/>
    <property type="match status" value="1"/>
</dbReference>
<keyword evidence="2" id="KW-0732">Signal</keyword>
<feature type="compositionally biased region" description="Polar residues" evidence="1">
    <location>
        <begin position="392"/>
        <end position="402"/>
    </location>
</feature>
<accession>A0AAE1A5W1</accession>
<dbReference type="Pfam" id="PF13848">
    <property type="entry name" value="Thioredoxin_6"/>
    <property type="match status" value="1"/>
</dbReference>